<dbReference type="EMBL" id="CM010716">
    <property type="protein sequence ID" value="RZC48853.1"/>
    <property type="molecule type" value="Genomic_DNA"/>
</dbReference>
<feature type="region of interest" description="Disordered" evidence="2">
    <location>
        <begin position="1"/>
        <end position="37"/>
    </location>
</feature>
<dbReference type="InterPro" id="IPR025558">
    <property type="entry name" value="DUF4283"/>
</dbReference>
<organism evidence="4 5">
    <name type="scientific">Papaver somniferum</name>
    <name type="common">Opium poppy</name>
    <dbReference type="NCBI Taxonomy" id="3469"/>
    <lineage>
        <taxon>Eukaryota</taxon>
        <taxon>Viridiplantae</taxon>
        <taxon>Streptophyta</taxon>
        <taxon>Embryophyta</taxon>
        <taxon>Tracheophyta</taxon>
        <taxon>Spermatophyta</taxon>
        <taxon>Magnoliopsida</taxon>
        <taxon>Ranunculales</taxon>
        <taxon>Papaveraceae</taxon>
        <taxon>Papaveroideae</taxon>
        <taxon>Papaver</taxon>
    </lineage>
</organism>
<dbReference type="GO" id="GO:0008270">
    <property type="term" value="F:zinc ion binding"/>
    <property type="evidence" value="ECO:0007669"/>
    <property type="project" value="UniProtKB-KW"/>
</dbReference>
<dbReference type="STRING" id="3469.A0A4Y7IJ04"/>
<keyword evidence="1" id="KW-0862">Zinc</keyword>
<sequence length="747" mass="84730">MGSDLGNVLLETNMRSDCSSPSDRPPDFTRTGNEIEMEDALIPFFKRRKKPSIDEDVSEGSDETQDTSAVNDSSIILKSIPVIELDKSTRDRIRHPWRRCLIGKVMGKTVGFKVIQDRIQALWKPIGSIQILNLGRDFFLFKFSNESDLKTALLKGPWFINGHYFSLIRWSPDFKPTEVSFRKTILWVRLPGLPIEYFDKGVLYQIGNSIGRTVKMDTTTENIFRGRFARIFVEIDLQKSLLPAIRIGKLVQLIECEGIATICFNCGRANHKAENCNQQQPSSTPNYPNSAQSAAEHSAPSSIPDGYGPWMLVDRKRRQKPSSQTQKNFSGQGLRFNVLRKSSANEPTSTSDLRDDKASTRLTQDPPSTSTPQAPPSTSTPPECSSDDKPADLPFYFNSVKSTTSSVLNGKYQSNGKPLFRHLQMSLSGNKYGKEYREEGNTSKDKRRETRDIQPCNSTLGNAQSPQRIETMQTKVRHKELARRQRNRNPSQPTNGSINLIKRAKRTVEDRDGRRAASNDAIGWDKISTPLESGGLGIRNLEFHNLAFLAKTAWKVLMNTHSLVHSIFTAKYVGNDSLWDCPVAKNSSWCWKSILRGQEIVKAGLRWCVGDGSDIKVWDEAWVTRIPLKDLVDTDISLLQHFKVKDFIDVDKRVWAEDPTGQVTIKSAYQIISRDNIGVSEHQKLWRKLWKLKCPSHIKHFLWLLAHKRVLVRVVLRRRGLNILESCPLCAQQPETVDHLFAECHLV</sequence>
<evidence type="ECO:0000259" key="3">
    <source>
        <dbReference type="PROSITE" id="PS50158"/>
    </source>
</evidence>
<evidence type="ECO:0000256" key="1">
    <source>
        <dbReference type="PROSITE-ProRule" id="PRU00047"/>
    </source>
</evidence>
<proteinExistence type="predicted"/>
<dbReference type="Pfam" id="PF14111">
    <property type="entry name" value="DUF4283"/>
    <property type="match status" value="1"/>
</dbReference>
<dbReference type="GO" id="GO:0003676">
    <property type="term" value="F:nucleic acid binding"/>
    <property type="evidence" value="ECO:0007669"/>
    <property type="project" value="InterPro"/>
</dbReference>
<keyword evidence="1" id="KW-0479">Metal-binding</keyword>
<feature type="compositionally biased region" description="Basic and acidic residues" evidence="2">
    <location>
        <begin position="432"/>
        <end position="452"/>
    </location>
</feature>
<dbReference type="InterPro" id="IPR001878">
    <property type="entry name" value="Znf_CCHC"/>
</dbReference>
<dbReference type="InterPro" id="IPR026960">
    <property type="entry name" value="RVT-Znf"/>
</dbReference>
<name>A0A4Y7IJ04_PAPSO</name>
<dbReference type="Pfam" id="PF13966">
    <property type="entry name" value="zf-RVT"/>
    <property type="match status" value="1"/>
</dbReference>
<gene>
    <name evidence="4" type="ORF">C5167_017275</name>
</gene>
<dbReference type="AlphaFoldDB" id="A0A4Y7IJ04"/>
<evidence type="ECO:0000313" key="5">
    <source>
        <dbReference type="Proteomes" id="UP000316621"/>
    </source>
</evidence>
<dbReference type="Proteomes" id="UP000316621">
    <property type="component" value="Chromosome 2"/>
</dbReference>
<dbReference type="PANTHER" id="PTHR31286">
    <property type="entry name" value="GLYCINE-RICH CELL WALL STRUCTURAL PROTEIN 1.8-LIKE"/>
    <property type="match status" value="1"/>
</dbReference>
<feature type="region of interest" description="Disordered" evidence="2">
    <location>
        <begin position="430"/>
        <end position="514"/>
    </location>
</feature>
<feature type="compositionally biased region" description="Polar residues" evidence="2">
    <location>
        <begin position="275"/>
        <end position="301"/>
    </location>
</feature>
<dbReference type="OMA" id="THEMAYC"/>
<evidence type="ECO:0000313" key="4">
    <source>
        <dbReference type="EMBL" id="RZC48853.1"/>
    </source>
</evidence>
<feature type="compositionally biased region" description="Polar residues" evidence="2">
    <location>
        <begin position="340"/>
        <end position="351"/>
    </location>
</feature>
<accession>A0A4Y7IJ04</accession>
<feature type="compositionally biased region" description="Basic residues" evidence="2">
    <location>
        <begin position="475"/>
        <end position="487"/>
    </location>
</feature>
<dbReference type="PROSITE" id="PS50158">
    <property type="entry name" value="ZF_CCHC"/>
    <property type="match status" value="1"/>
</dbReference>
<dbReference type="Gramene" id="RZC48853">
    <property type="protein sequence ID" value="RZC48853"/>
    <property type="gene ID" value="C5167_017275"/>
</dbReference>
<keyword evidence="5" id="KW-1185">Reference proteome</keyword>
<dbReference type="InterPro" id="IPR040256">
    <property type="entry name" value="At4g02000-like"/>
</dbReference>
<evidence type="ECO:0000256" key="2">
    <source>
        <dbReference type="SAM" id="MobiDB-lite"/>
    </source>
</evidence>
<feature type="compositionally biased region" description="Polar residues" evidence="2">
    <location>
        <begin position="321"/>
        <end position="331"/>
    </location>
</feature>
<keyword evidence="1" id="KW-0863">Zinc-finger</keyword>
<feature type="region of interest" description="Disordered" evidence="2">
    <location>
        <begin position="274"/>
        <end position="396"/>
    </location>
</feature>
<feature type="compositionally biased region" description="Polar residues" evidence="2">
    <location>
        <begin position="488"/>
        <end position="498"/>
    </location>
</feature>
<feature type="domain" description="CCHC-type" evidence="3">
    <location>
        <begin position="263"/>
        <end position="278"/>
    </location>
</feature>
<dbReference type="PANTHER" id="PTHR31286:SF99">
    <property type="entry name" value="DUF4283 DOMAIN-CONTAINING PROTEIN"/>
    <property type="match status" value="1"/>
</dbReference>
<feature type="compositionally biased region" description="Polar residues" evidence="2">
    <location>
        <begin position="455"/>
        <end position="474"/>
    </location>
</feature>
<protein>
    <recommendedName>
        <fullName evidence="3">CCHC-type domain-containing protein</fullName>
    </recommendedName>
</protein>
<reference evidence="4 5" key="1">
    <citation type="journal article" date="2018" name="Science">
        <title>The opium poppy genome and morphinan production.</title>
        <authorList>
            <person name="Guo L."/>
            <person name="Winzer T."/>
            <person name="Yang X."/>
            <person name="Li Y."/>
            <person name="Ning Z."/>
            <person name="He Z."/>
            <person name="Teodor R."/>
            <person name="Lu Y."/>
            <person name="Bowser T.A."/>
            <person name="Graham I.A."/>
            <person name="Ye K."/>
        </authorList>
    </citation>
    <scope>NUCLEOTIDE SEQUENCE [LARGE SCALE GENOMIC DNA]</scope>
    <source>
        <strain evidence="5">cv. HN1</strain>
        <tissue evidence="4">Leaves</tissue>
    </source>
</reference>